<evidence type="ECO:0000256" key="1">
    <source>
        <dbReference type="ARBA" id="ARBA00023125"/>
    </source>
</evidence>
<accession>A0ABT1S676</accession>
<evidence type="ECO:0000259" key="2">
    <source>
        <dbReference type="PROSITE" id="PS50937"/>
    </source>
</evidence>
<protein>
    <submittedName>
        <fullName evidence="3">MerR family transcriptional regulator</fullName>
    </submittedName>
</protein>
<dbReference type="Pfam" id="PF13411">
    <property type="entry name" value="MerR_1"/>
    <property type="match status" value="1"/>
</dbReference>
<proteinExistence type="predicted"/>
<dbReference type="SUPFAM" id="SSF55136">
    <property type="entry name" value="Probable bacterial effector-binding domain"/>
    <property type="match status" value="1"/>
</dbReference>
<dbReference type="InterPro" id="IPR000551">
    <property type="entry name" value="MerR-type_HTH_dom"/>
</dbReference>
<organism evidence="3 4">
    <name type="scientific">Tissierella carlieri</name>
    <dbReference type="NCBI Taxonomy" id="689904"/>
    <lineage>
        <taxon>Bacteria</taxon>
        <taxon>Bacillati</taxon>
        <taxon>Bacillota</taxon>
        <taxon>Tissierellia</taxon>
        <taxon>Tissierellales</taxon>
        <taxon>Tissierellaceae</taxon>
        <taxon>Tissierella</taxon>
    </lineage>
</organism>
<dbReference type="Proteomes" id="UP001524478">
    <property type="component" value="Unassembled WGS sequence"/>
</dbReference>
<dbReference type="PANTHER" id="PTHR30204:SF85">
    <property type="entry name" value="MULTIDRUG-EFFLUX TRANSPORTER 2 REGULATOR"/>
    <property type="match status" value="1"/>
</dbReference>
<evidence type="ECO:0000313" key="3">
    <source>
        <dbReference type="EMBL" id="MCQ4921963.1"/>
    </source>
</evidence>
<dbReference type="Gene3D" id="1.10.1660.10">
    <property type="match status" value="1"/>
</dbReference>
<dbReference type="InterPro" id="IPR009061">
    <property type="entry name" value="DNA-bd_dom_put_sf"/>
</dbReference>
<evidence type="ECO:0000313" key="4">
    <source>
        <dbReference type="Proteomes" id="UP001524478"/>
    </source>
</evidence>
<dbReference type="RefSeq" id="WP_256310314.1">
    <property type="nucleotide sequence ID" value="NZ_JANGAC010000002.1"/>
</dbReference>
<dbReference type="CDD" id="cd04782">
    <property type="entry name" value="HTH_BltR"/>
    <property type="match status" value="1"/>
</dbReference>
<dbReference type="Gene3D" id="3.20.80.10">
    <property type="entry name" value="Regulatory factor, effector binding domain"/>
    <property type="match status" value="1"/>
</dbReference>
<dbReference type="PROSITE" id="PS00552">
    <property type="entry name" value="HTH_MERR_1"/>
    <property type="match status" value="1"/>
</dbReference>
<sequence>MNKNLQNYFTTGEFAKIVGVTKHTLFHYDQIGIFSPELKGQNEYRYYSVFQVEPFYVISALKELGMPLKEIKAYLDIRGPEKLVDLLNKQEDEIDKKIDHLLAMKELISQKSQLTKSLFNADTKNISISEEKEELLLLTPTLPWTGERSVFISFANHIKSCIENNIFIPYSVGQMINSSNILERNFNTYDYFYTKVSTQLPKADIYLKKAGRYLTAYHTNGYSSIEETYEKILTFAEQHKLQPIEYFFEDAVLDELSVVGYENFVIKISVLIKEQPD</sequence>
<dbReference type="EMBL" id="JANGAC010000002">
    <property type="protein sequence ID" value="MCQ4921963.1"/>
    <property type="molecule type" value="Genomic_DNA"/>
</dbReference>
<dbReference type="PROSITE" id="PS50937">
    <property type="entry name" value="HTH_MERR_2"/>
    <property type="match status" value="1"/>
</dbReference>
<keyword evidence="4" id="KW-1185">Reference proteome</keyword>
<gene>
    <name evidence="3" type="ORF">NE686_02600</name>
</gene>
<keyword evidence="1" id="KW-0238">DNA-binding</keyword>
<comment type="caution">
    <text evidence="3">The sequence shown here is derived from an EMBL/GenBank/DDBJ whole genome shotgun (WGS) entry which is preliminary data.</text>
</comment>
<dbReference type="InterPro" id="IPR047057">
    <property type="entry name" value="MerR_fam"/>
</dbReference>
<name>A0ABT1S676_9FIRM</name>
<dbReference type="SUPFAM" id="SSF46955">
    <property type="entry name" value="Putative DNA-binding domain"/>
    <property type="match status" value="1"/>
</dbReference>
<dbReference type="InterPro" id="IPR011256">
    <property type="entry name" value="Reg_factor_effector_dom_sf"/>
</dbReference>
<dbReference type="PANTHER" id="PTHR30204">
    <property type="entry name" value="REDOX-CYCLING DRUG-SENSING TRANSCRIPTIONAL ACTIVATOR SOXR"/>
    <property type="match status" value="1"/>
</dbReference>
<reference evidence="3 4" key="1">
    <citation type="submission" date="2022-06" db="EMBL/GenBank/DDBJ databases">
        <title>Isolation of gut microbiota from human fecal samples.</title>
        <authorList>
            <person name="Pamer E.G."/>
            <person name="Barat B."/>
            <person name="Waligurski E."/>
            <person name="Medina S."/>
            <person name="Paddock L."/>
            <person name="Mostad J."/>
        </authorList>
    </citation>
    <scope>NUCLEOTIDE SEQUENCE [LARGE SCALE GENOMIC DNA]</scope>
    <source>
        <strain evidence="3 4">DFI.7.95</strain>
    </source>
</reference>
<feature type="domain" description="HTH merR-type" evidence="2">
    <location>
        <begin position="8"/>
        <end position="77"/>
    </location>
</feature>
<dbReference type="SMART" id="SM00422">
    <property type="entry name" value="HTH_MERR"/>
    <property type="match status" value="1"/>
</dbReference>